<dbReference type="GO" id="GO:0010485">
    <property type="term" value="F:histone H4 acetyltransferase activity"/>
    <property type="evidence" value="ECO:0007669"/>
    <property type="project" value="InterPro"/>
</dbReference>
<evidence type="ECO:0000256" key="8">
    <source>
        <dbReference type="ARBA" id="ARBA00023242"/>
    </source>
</evidence>
<dbReference type="Proteomes" id="UP000242457">
    <property type="component" value="Unassembled WGS sequence"/>
</dbReference>
<evidence type="ECO:0000256" key="10">
    <source>
        <dbReference type="ARBA" id="ARBA00047821"/>
    </source>
</evidence>
<dbReference type="PANTHER" id="PTHR20531:SF1">
    <property type="entry name" value="N-ALPHA-ACETYLTRANSFERASE 40"/>
    <property type="match status" value="1"/>
</dbReference>
<evidence type="ECO:0000256" key="11">
    <source>
        <dbReference type="ARBA" id="ARBA00049524"/>
    </source>
</evidence>
<dbReference type="CDD" id="cd04301">
    <property type="entry name" value="NAT_SF"/>
    <property type="match status" value="1"/>
</dbReference>
<dbReference type="PROSITE" id="PS51186">
    <property type="entry name" value="GNAT"/>
    <property type="match status" value="1"/>
</dbReference>
<keyword evidence="8" id="KW-0539">Nucleus</keyword>
<dbReference type="Gene3D" id="3.40.630.30">
    <property type="match status" value="1"/>
</dbReference>
<evidence type="ECO:0000256" key="3">
    <source>
        <dbReference type="ARBA" id="ARBA00008870"/>
    </source>
</evidence>
<comment type="similarity">
    <text evidence="3">Belongs to the acetyltransferase family. NAA40 subfamily.</text>
</comment>
<dbReference type="STRING" id="94128.A0A2A3ERY8"/>
<comment type="catalytic activity">
    <reaction evidence="10">
        <text>N-terminal L-seryl-[histone H2A] + acetyl-CoA = N-terminal N(alpha)-acetyl-L-seryl-[histone H2A] + CoA + H(+)</text>
        <dbReference type="Rhea" id="RHEA:50600"/>
        <dbReference type="Rhea" id="RHEA-COMP:12742"/>
        <dbReference type="Rhea" id="RHEA-COMP:12744"/>
        <dbReference type="ChEBI" id="CHEBI:15378"/>
        <dbReference type="ChEBI" id="CHEBI:57287"/>
        <dbReference type="ChEBI" id="CHEBI:57288"/>
        <dbReference type="ChEBI" id="CHEBI:64738"/>
        <dbReference type="ChEBI" id="CHEBI:83690"/>
        <dbReference type="EC" id="2.3.1.257"/>
    </reaction>
</comment>
<keyword evidence="14" id="KW-1185">Reference proteome</keyword>
<evidence type="ECO:0000256" key="2">
    <source>
        <dbReference type="ARBA" id="ARBA00004496"/>
    </source>
</evidence>
<keyword evidence="7 13" id="KW-0808">Transferase</keyword>
<dbReference type="EC" id="2.3.1.257" evidence="4"/>
<evidence type="ECO:0000256" key="9">
    <source>
        <dbReference type="ARBA" id="ARBA00023315"/>
    </source>
</evidence>
<comment type="catalytic activity">
    <reaction evidence="11">
        <text>N-terminal L-seryl-[histone H4] + acetyl-CoA = N-terminal N(alpha)-acetyl-L-seryl-[histone H4] + CoA + H(+)</text>
        <dbReference type="Rhea" id="RHEA:50596"/>
        <dbReference type="Rhea" id="RHEA-COMP:12740"/>
        <dbReference type="Rhea" id="RHEA-COMP:12743"/>
        <dbReference type="ChEBI" id="CHEBI:15378"/>
        <dbReference type="ChEBI" id="CHEBI:57287"/>
        <dbReference type="ChEBI" id="CHEBI:57288"/>
        <dbReference type="ChEBI" id="CHEBI:64738"/>
        <dbReference type="ChEBI" id="CHEBI:83690"/>
        <dbReference type="EC" id="2.3.1.257"/>
    </reaction>
</comment>
<dbReference type="PANTHER" id="PTHR20531">
    <property type="entry name" value="N-ALPHA-ACETYLTRANSFERASE 40"/>
    <property type="match status" value="1"/>
</dbReference>
<keyword evidence="6" id="KW-0963">Cytoplasm</keyword>
<comment type="subcellular location">
    <subcellularLocation>
        <location evidence="2">Cytoplasm</location>
    </subcellularLocation>
    <subcellularLocation>
        <location evidence="1">Nucleus</location>
    </subcellularLocation>
</comment>
<dbReference type="InterPro" id="IPR000182">
    <property type="entry name" value="GNAT_dom"/>
</dbReference>
<proteinExistence type="inferred from homology"/>
<dbReference type="OrthoDB" id="424551at2759"/>
<dbReference type="SUPFAM" id="SSF55729">
    <property type="entry name" value="Acyl-CoA N-acyltransferases (Nat)"/>
    <property type="match status" value="1"/>
</dbReference>
<evidence type="ECO:0000256" key="5">
    <source>
        <dbReference type="ARBA" id="ARBA00015043"/>
    </source>
</evidence>
<evidence type="ECO:0000313" key="14">
    <source>
        <dbReference type="Proteomes" id="UP000242457"/>
    </source>
</evidence>
<dbReference type="InterPro" id="IPR039949">
    <property type="entry name" value="NAA40"/>
</dbReference>
<dbReference type="EMBL" id="KZ288194">
    <property type="protein sequence ID" value="PBC33889.1"/>
    <property type="molecule type" value="Genomic_DNA"/>
</dbReference>
<dbReference type="GO" id="GO:0043998">
    <property type="term" value="F:histone H2A acetyltransferase activity"/>
    <property type="evidence" value="ECO:0007669"/>
    <property type="project" value="InterPro"/>
</dbReference>
<evidence type="ECO:0000256" key="1">
    <source>
        <dbReference type="ARBA" id="ARBA00004123"/>
    </source>
</evidence>
<feature type="domain" description="N-acetyltransferase" evidence="12">
    <location>
        <begin position="71"/>
        <end position="213"/>
    </location>
</feature>
<evidence type="ECO:0000256" key="6">
    <source>
        <dbReference type="ARBA" id="ARBA00022490"/>
    </source>
</evidence>
<dbReference type="AlphaFoldDB" id="A0A2A3ERY8"/>
<dbReference type="GO" id="GO:0005737">
    <property type="term" value="C:cytoplasm"/>
    <property type="evidence" value="ECO:0007669"/>
    <property type="project" value="UniProtKB-SubCell"/>
</dbReference>
<accession>A0A2A3ERY8</accession>
<dbReference type="Pfam" id="PF00583">
    <property type="entry name" value="Acetyltransf_1"/>
    <property type="match status" value="1"/>
</dbReference>
<gene>
    <name evidence="13" type="ORF">APICC_06587</name>
</gene>
<evidence type="ECO:0000256" key="4">
    <source>
        <dbReference type="ARBA" id="ARBA00012950"/>
    </source>
</evidence>
<keyword evidence="9" id="KW-0012">Acyltransferase</keyword>
<sequence length="225" mass="26519">MTHREQCNKRKTRRQLLVEKEAIAKNLVDKANSVKNPIEHLHFFHKYITKDNEIIELSCMRAKDADSKCISWIFDIMERNMKSLYEQSNWGWDPIAKQKELTESTAWYLIASSNDKFVGFSHFRFDVDYREEVLYCYEIQLEYTIRRKGLGHFIMFALESIASENKMRKVILTVFKHNPSAMHFFYSLGYKIDKTSPPASDQLDYIILSKAVDSGTMSRKQSSFQ</sequence>
<dbReference type="InterPro" id="IPR016181">
    <property type="entry name" value="Acyl_CoA_acyltransferase"/>
</dbReference>
<organism evidence="13 14">
    <name type="scientific">Apis cerana cerana</name>
    <name type="common">Oriental honeybee</name>
    <dbReference type="NCBI Taxonomy" id="94128"/>
    <lineage>
        <taxon>Eukaryota</taxon>
        <taxon>Metazoa</taxon>
        <taxon>Ecdysozoa</taxon>
        <taxon>Arthropoda</taxon>
        <taxon>Hexapoda</taxon>
        <taxon>Insecta</taxon>
        <taxon>Pterygota</taxon>
        <taxon>Neoptera</taxon>
        <taxon>Endopterygota</taxon>
        <taxon>Hymenoptera</taxon>
        <taxon>Apocrita</taxon>
        <taxon>Aculeata</taxon>
        <taxon>Apoidea</taxon>
        <taxon>Anthophila</taxon>
        <taxon>Apidae</taxon>
        <taxon>Apis</taxon>
    </lineage>
</organism>
<evidence type="ECO:0000259" key="12">
    <source>
        <dbReference type="PROSITE" id="PS51186"/>
    </source>
</evidence>
<dbReference type="GO" id="GO:0005634">
    <property type="term" value="C:nucleus"/>
    <property type="evidence" value="ECO:0007669"/>
    <property type="project" value="UniProtKB-SubCell"/>
</dbReference>
<name>A0A2A3ERY8_APICC</name>
<evidence type="ECO:0000313" key="13">
    <source>
        <dbReference type="EMBL" id="PBC33889.1"/>
    </source>
</evidence>
<protein>
    <recommendedName>
        <fullName evidence="5">N-alpha-acetyltransferase 40</fullName>
        <ecNumber evidence="4">2.3.1.257</ecNumber>
    </recommendedName>
</protein>
<dbReference type="GO" id="GO:1990189">
    <property type="term" value="F:protein N-terminal-serine acetyltransferase activity"/>
    <property type="evidence" value="ECO:0007669"/>
    <property type="project" value="UniProtKB-EC"/>
</dbReference>
<evidence type="ECO:0000256" key="7">
    <source>
        <dbReference type="ARBA" id="ARBA00022679"/>
    </source>
</evidence>
<reference evidence="13 14" key="1">
    <citation type="submission" date="2014-07" db="EMBL/GenBank/DDBJ databases">
        <title>Genomic and transcriptomic analysis on Apis cerana provide comprehensive insights into honey bee biology.</title>
        <authorList>
            <person name="Diao Q."/>
            <person name="Sun L."/>
            <person name="Zheng H."/>
            <person name="Zheng H."/>
            <person name="Xu S."/>
            <person name="Wang S."/>
            <person name="Zeng Z."/>
            <person name="Hu F."/>
            <person name="Su S."/>
            <person name="Wu J."/>
        </authorList>
    </citation>
    <scope>NUCLEOTIDE SEQUENCE [LARGE SCALE GENOMIC DNA]</scope>
    <source>
        <tissue evidence="13">Pupae without intestine</tissue>
    </source>
</reference>